<keyword evidence="3" id="KW-0762">Sugar transport</keyword>
<keyword evidence="6 8" id="KW-0067">ATP-binding</keyword>
<dbReference type="GO" id="GO:0005524">
    <property type="term" value="F:ATP binding"/>
    <property type="evidence" value="ECO:0007669"/>
    <property type="project" value="UniProtKB-KW"/>
</dbReference>
<gene>
    <name evidence="8" type="ORF">J3R73_000171</name>
</gene>
<dbReference type="InterPro" id="IPR017871">
    <property type="entry name" value="ABC_transporter-like_CS"/>
</dbReference>
<keyword evidence="5" id="KW-0547">Nucleotide-binding</keyword>
<dbReference type="Pfam" id="PF00005">
    <property type="entry name" value="ABC_tran"/>
    <property type="match status" value="2"/>
</dbReference>
<keyword evidence="4" id="KW-0677">Repeat</keyword>
<dbReference type="InterPro" id="IPR050107">
    <property type="entry name" value="ABC_carbohydrate_import_ATPase"/>
</dbReference>
<dbReference type="InterPro" id="IPR003593">
    <property type="entry name" value="AAA+_ATPase"/>
</dbReference>
<dbReference type="InterPro" id="IPR027417">
    <property type="entry name" value="P-loop_NTPase"/>
</dbReference>
<dbReference type="PANTHER" id="PTHR43790:SF9">
    <property type="entry name" value="GALACTOFURANOSE TRANSPORTER ATP-BINDING PROTEIN YTFR"/>
    <property type="match status" value="1"/>
</dbReference>
<dbReference type="SMART" id="SM00382">
    <property type="entry name" value="AAA"/>
    <property type="match status" value="2"/>
</dbReference>
<accession>A0ABU0F6Y9</accession>
<feature type="domain" description="ABC transporter" evidence="7">
    <location>
        <begin position="12"/>
        <end position="247"/>
    </location>
</feature>
<evidence type="ECO:0000256" key="2">
    <source>
        <dbReference type="ARBA" id="ARBA00022448"/>
    </source>
</evidence>
<evidence type="ECO:0000256" key="4">
    <source>
        <dbReference type="ARBA" id="ARBA00022737"/>
    </source>
</evidence>
<organism evidence="8 9">
    <name type="scientific">Labrys monachus</name>
    <dbReference type="NCBI Taxonomy" id="217067"/>
    <lineage>
        <taxon>Bacteria</taxon>
        <taxon>Pseudomonadati</taxon>
        <taxon>Pseudomonadota</taxon>
        <taxon>Alphaproteobacteria</taxon>
        <taxon>Hyphomicrobiales</taxon>
        <taxon>Xanthobacteraceae</taxon>
        <taxon>Labrys</taxon>
    </lineage>
</organism>
<dbReference type="SUPFAM" id="SSF52540">
    <property type="entry name" value="P-loop containing nucleoside triphosphate hydrolases"/>
    <property type="match status" value="2"/>
</dbReference>
<evidence type="ECO:0000313" key="9">
    <source>
        <dbReference type="Proteomes" id="UP001237448"/>
    </source>
</evidence>
<dbReference type="Proteomes" id="UP001237448">
    <property type="component" value="Unassembled WGS sequence"/>
</dbReference>
<dbReference type="PROSITE" id="PS50893">
    <property type="entry name" value="ABC_TRANSPORTER_2"/>
    <property type="match status" value="2"/>
</dbReference>
<comment type="caution">
    <text evidence="8">The sequence shown here is derived from an EMBL/GenBank/DDBJ whole genome shotgun (WGS) entry which is preliminary data.</text>
</comment>
<evidence type="ECO:0000256" key="5">
    <source>
        <dbReference type="ARBA" id="ARBA00022741"/>
    </source>
</evidence>
<dbReference type="EMBL" id="JAUSVK010000001">
    <property type="protein sequence ID" value="MDQ0390379.1"/>
    <property type="molecule type" value="Genomic_DNA"/>
</dbReference>
<evidence type="ECO:0000259" key="7">
    <source>
        <dbReference type="PROSITE" id="PS50893"/>
    </source>
</evidence>
<evidence type="ECO:0000256" key="1">
    <source>
        <dbReference type="ARBA" id="ARBA00005417"/>
    </source>
</evidence>
<evidence type="ECO:0000256" key="6">
    <source>
        <dbReference type="ARBA" id="ARBA00022840"/>
    </source>
</evidence>
<dbReference type="CDD" id="cd03215">
    <property type="entry name" value="ABC_Carb_Monos_II"/>
    <property type="match status" value="1"/>
</dbReference>
<feature type="domain" description="ABC transporter" evidence="7">
    <location>
        <begin position="259"/>
        <end position="504"/>
    </location>
</feature>
<name>A0ABU0F6Y9_9HYPH</name>
<evidence type="ECO:0000256" key="3">
    <source>
        <dbReference type="ARBA" id="ARBA00022597"/>
    </source>
</evidence>
<reference evidence="8 9" key="1">
    <citation type="submission" date="2023-07" db="EMBL/GenBank/DDBJ databases">
        <title>Genomic Encyclopedia of Type Strains, Phase IV (KMG-IV): sequencing the most valuable type-strain genomes for metagenomic binning, comparative biology and taxonomic classification.</title>
        <authorList>
            <person name="Goeker M."/>
        </authorList>
    </citation>
    <scope>NUCLEOTIDE SEQUENCE [LARGE SCALE GENOMIC DNA]</scope>
    <source>
        <strain evidence="8 9">DSM 5896</strain>
    </source>
</reference>
<dbReference type="Gene3D" id="3.40.50.300">
    <property type="entry name" value="P-loop containing nucleotide triphosphate hydrolases"/>
    <property type="match status" value="2"/>
</dbReference>
<dbReference type="RefSeq" id="WP_307421572.1">
    <property type="nucleotide sequence ID" value="NZ_JAUSVK010000001.1"/>
</dbReference>
<sequence>MIVSVTGEPLLVEMSGISKEFPGVKALSAVDFQLKRGEVHVLFGENGAGKSTLISILSGVYRPTSGTLRVAGEAVHFRSVQDARKAGIGTVFQELSLVPTLTVFENVHLGEELMRGPLVDRKAMERTTRELIDTLGFDIDVRQPVSRLSRAQQQMVEIAKALHAKARVLILDEPTASLTERETERLFEFIRQARQRGVGIIYISHRIQEFAKIADRITVLRDGKLIATVDQPFTSEDALVTLMMGRAIDKVYPHIGRQPDGETVLSLRGIRAVGVNGVDIDVRAGEVLGVAGLVGSGKSRVWRSILGLQPLERGTVALFGDDVSGLPTRELLRRGVFYLSPDRKSEGLVLSASSRDNLRLDLLDRSDLSGPLGLRSPRRMRAAADAIGARVDLAPRSLPKMVAALSGGNQQKVLFGKGLARDRRLYIFDEPTIGVDMGTRSQLYLLIRDLAEAGKAVVIISSDLPEVMHLAHRLLVFSNGRISAELEGDDLVEDVVLRHFFTDSREPIDECA</sequence>
<dbReference type="InterPro" id="IPR003439">
    <property type="entry name" value="ABC_transporter-like_ATP-bd"/>
</dbReference>
<protein>
    <submittedName>
        <fullName evidence="8">Ribose transport system ATP-binding protein</fullName>
    </submittedName>
</protein>
<keyword evidence="9" id="KW-1185">Reference proteome</keyword>
<keyword evidence="2" id="KW-0813">Transport</keyword>
<dbReference type="CDD" id="cd03216">
    <property type="entry name" value="ABC_Carb_Monos_I"/>
    <property type="match status" value="1"/>
</dbReference>
<dbReference type="PROSITE" id="PS00211">
    <property type="entry name" value="ABC_TRANSPORTER_1"/>
    <property type="match status" value="1"/>
</dbReference>
<comment type="similarity">
    <text evidence="1">Belongs to the ABC transporter superfamily.</text>
</comment>
<proteinExistence type="inferred from homology"/>
<dbReference type="PANTHER" id="PTHR43790">
    <property type="entry name" value="CARBOHYDRATE TRANSPORT ATP-BINDING PROTEIN MG119-RELATED"/>
    <property type="match status" value="1"/>
</dbReference>
<evidence type="ECO:0000313" key="8">
    <source>
        <dbReference type="EMBL" id="MDQ0390379.1"/>
    </source>
</evidence>